<dbReference type="GO" id="GO:0006351">
    <property type="term" value="P:DNA-templated transcription"/>
    <property type="evidence" value="ECO:0007669"/>
    <property type="project" value="InterPro"/>
</dbReference>
<evidence type="ECO:0000313" key="6">
    <source>
        <dbReference type="EMBL" id="GMI79541.1"/>
    </source>
</evidence>
<evidence type="ECO:0000259" key="5">
    <source>
        <dbReference type="PROSITE" id="PS51293"/>
    </source>
</evidence>
<evidence type="ECO:0000256" key="4">
    <source>
        <dbReference type="SAM" id="MobiDB-lite"/>
    </source>
</evidence>
<dbReference type="SMART" id="SM01135">
    <property type="entry name" value="DIRP"/>
    <property type="match status" value="1"/>
</dbReference>
<dbReference type="GO" id="GO:0005654">
    <property type="term" value="C:nucleoplasm"/>
    <property type="evidence" value="ECO:0007669"/>
    <property type="project" value="TreeGrafter"/>
</dbReference>
<protein>
    <submittedName>
        <fullName evidence="6">ARABIDOPSIS THALIANA ALWAYS EARLY 3, ALWAYS EARLY 3</fullName>
    </submittedName>
</protein>
<name>A0A9W7HLZ7_HIBTR</name>
<dbReference type="GO" id="GO:0051726">
    <property type="term" value="P:regulation of cell cycle"/>
    <property type="evidence" value="ECO:0007669"/>
    <property type="project" value="TreeGrafter"/>
</dbReference>
<dbReference type="Pfam" id="PF00249">
    <property type="entry name" value="Myb_DNA-binding"/>
    <property type="match status" value="1"/>
</dbReference>
<feature type="region of interest" description="Disordered" evidence="4">
    <location>
        <begin position="475"/>
        <end position="519"/>
    </location>
</feature>
<dbReference type="GO" id="GO:0006357">
    <property type="term" value="P:regulation of transcription by RNA polymerase II"/>
    <property type="evidence" value="ECO:0007669"/>
    <property type="project" value="TreeGrafter"/>
</dbReference>
<dbReference type="Pfam" id="PF06584">
    <property type="entry name" value="DIRP"/>
    <property type="match status" value="1"/>
</dbReference>
<feature type="coiled-coil region" evidence="3">
    <location>
        <begin position="894"/>
        <end position="924"/>
    </location>
</feature>
<dbReference type="PANTHER" id="PTHR21689">
    <property type="entry name" value="LIN-9"/>
    <property type="match status" value="1"/>
</dbReference>
<dbReference type="SMART" id="SM00717">
    <property type="entry name" value="SANT"/>
    <property type="match status" value="1"/>
</dbReference>
<dbReference type="PANTHER" id="PTHR21689:SF5">
    <property type="entry name" value="PROTEIN ALWAYS EARLY 1-RELATED"/>
    <property type="match status" value="1"/>
</dbReference>
<feature type="compositionally biased region" description="Polar residues" evidence="4">
    <location>
        <begin position="500"/>
        <end position="511"/>
    </location>
</feature>
<dbReference type="AlphaFoldDB" id="A0A9W7HLZ7"/>
<feature type="compositionally biased region" description="Polar residues" evidence="4">
    <location>
        <begin position="10"/>
        <end position="19"/>
    </location>
</feature>
<gene>
    <name evidence="6" type="ORF">HRI_001623400</name>
</gene>
<keyword evidence="7" id="KW-1185">Reference proteome</keyword>
<proteinExistence type="predicted"/>
<feature type="region of interest" description="Disordered" evidence="4">
    <location>
        <begin position="116"/>
        <end position="148"/>
    </location>
</feature>
<evidence type="ECO:0000313" key="7">
    <source>
        <dbReference type="Proteomes" id="UP001165190"/>
    </source>
</evidence>
<dbReference type="OrthoDB" id="2339771at2759"/>
<dbReference type="SUPFAM" id="SSF46689">
    <property type="entry name" value="Homeodomain-like"/>
    <property type="match status" value="1"/>
</dbReference>
<dbReference type="GO" id="GO:0017053">
    <property type="term" value="C:transcription repressor complex"/>
    <property type="evidence" value="ECO:0007669"/>
    <property type="project" value="InterPro"/>
</dbReference>
<feature type="domain" description="SANT" evidence="5">
    <location>
        <begin position="41"/>
        <end position="78"/>
    </location>
</feature>
<dbReference type="InterPro" id="IPR001005">
    <property type="entry name" value="SANT/Myb"/>
</dbReference>
<keyword evidence="2" id="KW-0539">Nucleus</keyword>
<dbReference type="InterPro" id="IPR009057">
    <property type="entry name" value="Homeodomain-like_sf"/>
</dbReference>
<dbReference type="InterPro" id="IPR010561">
    <property type="entry name" value="LIN-9/ALY1"/>
</dbReference>
<dbReference type="Proteomes" id="UP001165190">
    <property type="component" value="Unassembled WGS sequence"/>
</dbReference>
<dbReference type="EMBL" id="BSYR01000016">
    <property type="protein sequence ID" value="GMI79541.1"/>
    <property type="molecule type" value="Genomic_DNA"/>
</dbReference>
<organism evidence="6 7">
    <name type="scientific">Hibiscus trionum</name>
    <name type="common">Flower of an hour</name>
    <dbReference type="NCBI Taxonomy" id="183268"/>
    <lineage>
        <taxon>Eukaryota</taxon>
        <taxon>Viridiplantae</taxon>
        <taxon>Streptophyta</taxon>
        <taxon>Embryophyta</taxon>
        <taxon>Tracheophyta</taxon>
        <taxon>Spermatophyta</taxon>
        <taxon>Magnoliopsida</taxon>
        <taxon>eudicotyledons</taxon>
        <taxon>Gunneridae</taxon>
        <taxon>Pentapetalae</taxon>
        <taxon>rosids</taxon>
        <taxon>malvids</taxon>
        <taxon>Malvales</taxon>
        <taxon>Malvaceae</taxon>
        <taxon>Malvoideae</taxon>
        <taxon>Hibiscus</taxon>
    </lineage>
</organism>
<sequence>MAPTRKSKSVNRQYLSISEVSPDKSPGNSRKSKPKKKLTDKLGSQWSQAEIERFYKAYREYGKDWKKVAAAVHNRSVEMVEALYSMNRAYLSLPDGIASVIGLIAMMTDHYNVLGGSDVEKESNKPSDTSRKSQKRKQAKVHLESSKEDVVQPRSIASSEGCLSLLKRDSLNGILPHACRKRTPRVPVSYSYRRDDTESVIPPTKRVKKSEVDDKDDEHAAAMTLTGPLQKGGSPHLSRSPYKRAEHRRSPPVCRYDRMLPQSETTDTKLHGSSFECRIKGRPGPGGIRPLSGTYVRDTGSLMVVDGVGTVEVHQRGKNFHMKKIKVEEMKSNLSDDNGEACSGTEGIMDNAVKGKVDMEISSAKNKLSPCSERKRSKELVFGDQSPSLDALLTLANLSTSMLQTSIPESESSVKVKEDRITFEADEQSSVPEAASVIHHGDKIKEPGPNKKVLNLLNCYEDVTSRKSIVGRYSAKYDNVSGPKQQQEPMNNSRKRKQKSFGSKLQISNTEAPPLDSHLRKCFDNEELAKEEKKHKHLTKGKSGAQQTSFRVPADFVTNDDPKMAGIDSVVLTSQVPASNPTNLPSKHQSRRKMNLKRALLSTNKNSSACSLKNQPNKHSLPQEALKDQLSFSLSSNLARRWCCFEWFYSPIDYAWFAKSEFVEYLNHVSLDHIPRLTRVEWGVIRSSLGRPRRLSERFLLEEREKLKHYRESVRQHYTQLRVGTREGLATDLAPPLSVGQRVIAIHPKTREVSDGKVLTVDHDRCRVQFDSPDLGVEFVMDIDCMPLNPLENMSETLKRQNLAFDKSSLTPRGSQGNGNLELGWSEAFTSSACLENATSPVNMLTNPIKVEAKHSVLHGKPAVSNVVSAHQAAYCQPLTMAHIQGREADIRVISELSRALDKKEALLTELRNTNNDISEIQNADGCLKGSEHFKKHITTVLVQLKEASGQASSALLSLRQRNTYPANPLLPWQKPPTNLDFFGGLTSCSLDGSVITPEVGPIAGDVVNGSRLKANAMVDAAIKAMSSMKEGEDAFMRIGEALNSVDKKQFTSDITIPIVKLPEQNQVNGSVSITSKPMSTAGWDPNLGLHVASEKNEEQVPLELITSCVATLLMIQRCTERQFPPAEVAQIIDSAITSLHPCCPQNLPVYREIQMCMGKIKTQILALIPTLI</sequence>
<dbReference type="PROSITE" id="PS51293">
    <property type="entry name" value="SANT"/>
    <property type="match status" value="1"/>
</dbReference>
<feature type="region of interest" description="Disordered" evidence="4">
    <location>
        <begin position="226"/>
        <end position="250"/>
    </location>
</feature>
<dbReference type="CDD" id="cd00167">
    <property type="entry name" value="SANT"/>
    <property type="match status" value="1"/>
</dbReference>
<evidence type="ECO:0000256" key="3">
    <source>
        <dbReference type="SAM" id="Coils"/>
    </source>
</evidence>
<feature type="compositionally biased region" description="Polar residues" evidence="4">
    <location>
        <begin position="482"/>
        <end position="492"/>
    </location>
</feature>
<comment type="subcellular location">
    <subcellularLocation>
        <location evidence="1">Nucleus</location>
    </subcellularLocation>
</comment>
<dbReference type="InterPro" id="IPR017884">
    <property type="entry name" value="SANT_dom"/>
</dbReference>
<keyword evidence="3" id="KW-0175">Coiled coil</keyword>
<dbReference type="Gene3D" id="1.20.58.1880">
    <property type="match status" value="1"/>
</dbReference>
<dbReference type="GO" id="GO:0003677">
    <property type="term" value="F:DNA binding"/>
    <property type="evidence" value="ECO:0007669"/>
    <property type="project" value="TreeGrafter"/>
</dbReference>
<feature type="compositionally biased region" description="Basic and acidic residues" evidence="4">
    <location>
        <begin position="118"/>
        <end position="131"/>
    </location>
</feature>
<evidence type="ECO:0000256" key="1">
    <source>
        <dbReference type="ARBA" id="ARBA00004123"/>
    </source>
</evidence>
<comment type="caution">
    <text evidence="6">The sequence shown here is derived from an EMBL/GenBank/DDBJ whole genome shotgun (WGS) entry which is preliminary data.</text>
</comment>
<feature type="region of interest" description="Disordered" evidence="4">
    <location>
        <begin position="1"/>
        <end position="42"/>
    </location>
</feature>
<reference evidence="6" key="1">
    <citation type="submission" date="2023-05" db="EMBL/GenBank/DDBJ databases">
        <title>Genome and transcriptome analyses reveal genes involved in the formation of fine ridges on petal epidermal cells in Hibiscus trionum.</title>
        <authorList>
            <person name="Koshimizu S."/>
            <person name="Masuda S."/>
            <person name="Ishii T."/>
            <person name="Shirasu K."/>
            <person name="Hoshino A."/>
            <person name="Arita M."/>
        </authorList>
    </citation>
    <scope>NUCLEOTIDE SEQUENCE</scope>
    <source>
        <strain evidence="6">Hamamatsu line</strain>
    </source>
</reference>
<evidence type="ECO:0000256" key="2">
    <source>
        <dbReference type="ARBA" id="ARBA00023242"/>
    </source>
</evidence>
<dbReference type="InterPro" id="IPR033471">
    <property type="entry name" value="DIRP"/>
</dbReference>
<accession>A0A9W7HLZ7</accession>